<protein>
    <submittedName>
        <fullName evidence="1">Uncharacterized protein</fullName>
    </submittedName>
</protein>
<keyword evidence="2" id="KW-1185">Reference proteome</keyword>
<sequence length="57" mass="6623">MKREFNRGGRPKIGEGRKQKYIVCTRLDTAHYLRLRMLVRTSGHSPAEVVRQLIELG</sequence>
<accession>A0ABY5UWY2</accession>
<dbReference type="Proteomes" id="UP001059295">
    <property type="component" value="Chromosome"/>
</dbReference>
<gene>
    <name evidence="1" type="ORF">NQ491_07650</name>
</gene>
<dbReference type="RefSeq" id="WP_019246775.1">
    <property type="nucleotide sequence ID" value="NZ_CAPH01000018.1"/>
</dbReference>
<proteinExistence type="predicted"/>
<name>A0ABY5UWY2_9BACT</name>
<evidence type="ECO:0000313" key="2">
    <source>
        <dbReference type="Proteomes" id="UP001059295"/>
    </source>
</evidence>
<dbReference type="EMBL" id="CP102294">
    <property type="protein sequence ID" value="UWN56531.1"/>
    <property type="molecule type" value="Genomic_DNA"/>
</dbReference>
<organism evidence="1 2">
    <name type="scientific">Alistipes ihumii AP11</name>
    <dbReference type="NCBI Taxonomy" id="1211813"/>
    <lineage>
        <taxon>Bacteria</taxon>
        <taxon>Pseudomonadati</taxon>
        <taxon>Bacteroidota</taxon>
        <taxon>Bacteroidia</taxon>
        <taxon>Bacteroidales</taxon>
        <taxon>Rikenellaceae</taxon>
        <taxon>Alistipes</taxon>
    </lineage>
</organism>
<reference evidence="1" key="1">
    <citation type="journal article" date="2022" name="Cell">
        <title>Design, construction, and in vivo augmentation of a complex gut microbiome.</title>
        <authorList>
            <person name="Cheng A.G."/>
            <person name="Ho P.Y."/>
            <person name="Aranda-Diaz A."/>
            <person name="Jain S."/>
            <person name="Yu F.B."/>
            <person name="Meng X."/>
            <person name="Wang M."/>
            <person name="Iakiviak M."/>
            <person name="Nagashima K."/>
            <person name="Zhao A."/>
            <person name="Murugkar P."/>
            <person name="Patil A."/>
            <person name="Atabakhsh K."/>
            <person name="Weakley A."/>
            <person name="Yan J."/>
            <person name="Brumbaugh A.R."/>
            <person name="Higginbottom S."/>
            <person name="Dimas A."/>
            <person name="Shiver A.L."/>
            <person name="Deutschbauer A."/>
            <person name="Neff N."/>
            <person name="Sonnenburg J.L."/>
            <person name="Huang K.C."/>
            <person name="Fischbach M.A."/>
        </authorList>
    </citation>
    <scope>NUCLEOTIDE SEQUENCE</scope>
    <source>
        <strain evidence="1">AP11</strain>
    </source>
</reference>
<dbReference type="GeneID" id="82891598"/>
<evidence type="ECO:0000313" key="1">
    <source>
        <dbReference type="EMBL" id="UWN56531.1"/>
    </source>
</evidence>